<dbReference type="Gene3D" id="3.30.429.10">
    <property type="entry name" value="Macrophage Migration Inhibitory Factor"/>
    <property type="match status" value="1"/>
</dbReference>
<dbReference type="Pfam" id="PF02962">
    <property type="entry name" value="CHMI"/>
    <property type="match status" value="1"/>
</dbReference>
<organism evidence="1 2">
    <name type="scientific">Vibrio rumoiensis</name>
    <dbReference type="NCBI Taxonomy" id="76258"/>
    <lineage>
        <taxon>Bacteria</taxon>
        <taxon>Pseudomonadati</taxon>
        <taxon>Pseudomonadota</taxon>
        <taxon>Gammaproteobacteria</taxon>
        <taxon>Vibrionales</taxon>
        <taxon>Vibrionaceae</taxon>
        <taxon>Vibrio</taxon>
    </lineage>
</organism>
<evidence type="ECO:0000313" key="2">
    <source>
        <dbReference type="Proteomes" id="UP001607151"/>
    </source>
</evidence>
<sequence>MPNVVMEYSNSIEERVNVQALLENLHQVTIQSGLFEIRDVKSRTLRTHHWLVGDLDDSVGFIHVTVELLDGRSDEQKKALSAALMQALQNKAAFVASLTVNIRDMERGCFQKVTNFTN</sequence>
<dbReference type="PANTHER" id="PTHR37950">
    <property type="entry name" value="4-HYDROXYPHENYLACETATE CATABOLISM PROTEIN"/>
    <property type="match status" value="1"/>
</dbReference>
<dbReference type="InterPro" id="IPR014347">
    <property type="entry name" value="Tautomerase/MIF_sf"/>
</dbReference>
<evidence type="ECO:0000313" key="1">
    <source>
        <dbReference type="EMBL" id="MFH0266230.1"/>
    </source>
</evidence>
<dbReference type="PANTHER" id="PTHR37950:SF1">
    <property type="entry name" value="4-HYDROXYPHENYLACETATE CATABOLISM PROTEIN"/>
    <property type="match status" value="1"/>
</dbReference>
<protein>
    <submittedName>
        <fullName evidence="1">5-carboxymethyl-2-hydroxymuconate Delta-isomerase</fullName>
    </submittedName>
</protein>
<dbReference type="RefSeq" id="WP_089139947.1">
    <property type="nucleotide sequence ID" value="NZ_AP018685.1"/>
</dbReference>
<reference evidence="1 2" key="1">
    <citation type="submission" date="2024-10" db="EMBL/GenBank/DDBJ databases">
        <authorList>
            <person name="Yibar A."/>
            <person name="Saticioglu I.B."/>
            <person name="Duman M."/>
            <person name="Ajmi N."/>
            <person name="Gurler F."/>
            <person name="Ay H."/>
            <person name="Onuk E."/>
            <person name="Guler S."/>
            <person name="Romalde J.L."/>
        </authorList>
    </citation>
    <scope>NUCLEOTIDE SEQUENCE [LARGE SCALE GENOMIC DNA]</scope>
    <source>
        <strain evidence="1 2">14-MA-B</strain>
    </source>
</reference>
<accession>A0ABW7IX50</accession>
<keyword evidence="2" id="KW-1185">Reference proteome</keyword>
<dbReference type="InterPro" id="IPR004220">
    <property type="entry name" value="5-COMe_2-OHmuconate_Isoase"/>
</dbReference>
<dbReference type="Proteomes" id="UP001607151">
    <property type="component" value="Unassembled WGS sequence"/>
</dbReference>
<dbReference type="SUPFAM" id="SSF55331">
    <property type="entry name" value="Tautomerase/MIF"/>
    <property type="match status" value="1"/>
</dbReference>
<comment type="caution">
    <text evidence="1">The sequence shown here is derived from an EMBL/GenBank/DDBJ whole genome shotgun (WGS) entry which is preliminary data.</text>
</comment>
<proteinExistence type="predicted"/>
<name>A0ABW7IX50_9VIBR</name>
<dbReference type="EMBL" id="JBIHSN010000002">
    <property type="protein sequence ID" value="MFH0266230.1"/>
    <property type="molecule type" value="Genomic_DNA"/>
</dbReference>
<dbReference type="CDD" id="cd00580">
    <property type="entry name" value="CHMI"/>
    <property type="match status" value="1"/>
</dbReference>
<gene>
    <name evidence="1" type="ORF">ACGRQ9_12265</name>
</gene>